<dbReference type="RefSeq" id="WP_307517669.1">
    <property type="nucleotide sequence ID" value="NZ_JAUSZI010000002.1"/>
</dbReference>
<name>A0ABU0SGW1_9ACTN</name>
<evidence type="ECO:0008006" key="3">
    <source>
        <dbReference type="Google" id="ProtNLM"/>
    </source>
</evidence>
<gene>
    <name evidence="1" type="ORF">QF035_000368</name>
</gene>
<proteinExistence type="predicted"/>
<keyword evidence="2" id="KW-1185">Reference proteome</keyword>
<dbReference type="EMBL" id="JAUSZI010000002">
    <property type="protein sequence ID" value="MDQ1022786.1"/>
    <property type="molecule type" value="Genomic_DNA"/>
</dbReference>
<evidence type="ECO:0000313" key="2">
    <source>
        <dbReference type="Proteomes" id="UP001230328"/>
    </source>
</evidence>
<sequence>MSERSLSHAWLSSWVGKASDVLNAMTEEFERRHGFPPGTNQVRSANHDDQEAARALVQVDVAAGDLVAFYESVGEVTWEDVGNGYFVDSVSKVLQRLTEYGSVRIGANQEHCGLVVGSNGAGLLYVADQDGAVYRTRTASLDSTEVDRVADGLREFLELLERSLTRFVATGEPGYL</sequence>
<accession>A0ABU0SGW1</accession>
<dbReference type="Proteomes" id="UP001230328">
    <property type="component" value="Unassembled WGS sequence"/>
</dbReference>
<organism evidence="1 2">
    <name type="scientific">Streptomyces umbrinus</name>
    <dbReference type="NCBI Taxonomy" id="67370"/>
    <lineage>
        <taxon>Bacteria</taxon>
        <taxon>Bacillati</taxon>
        <taxon>Actinomycetota</taxon>
        <taxon>Actinomycetes</taxon>
        <taxon>Kitasatosporales</taxon>
        <taxon>Streptomycetaceae</taxon>
        <taxon>Streptomyces</taxon>
        <taxon>Streptomyces phaeochromogenes group</taxon>
    </lineage>
</organism>
<reference evidence="1 2" key="1">
    <citation type="submission" date="2023-07" db="EMBL/GenBank/DDBJ databases">
        <title>Comparative genomics of wheat-associated soil bacteria to identify genetic determinants of phenazine resistance.</title>
        <authorList>
            <person name="Mouncey N."/>
        </authorList>
    </citation>
    <scope>NUCLEOTIDE SEQUENCE [LARGE SCALE GENOMIC DNA]</scope>
    <source>
        <strain evidence="1 2">V2I4</strain>
    </source>
</reference>
<protein>
    <recommendedName>
        <fullName evidence="3">SMI1/KNR4 family protein</fullName>
    </recommendedName>
</protein>
<evidence type="ECO:0000313" key="1">
    <source>
        <dbReference type="EMBL" id="MDQ1022786.1"/>
    </source>
</evidence>
<comment type="caution">
    <text evidence="1">The sequence shown here is derived from an EMBL/GenBank/DDBJ whole genome shotgun (WGS) entry which is preliminary data.</text>
</comment>